<reference evidence="2 3" key="1">
    <citation type="submission" date="2023-06" db="EMBL/GenBank/DDBJ databases">
        <title>Black Yeasts Isolated from many extreme environments.</title>
        <authorList>
            <person name="Coleine C."/>
            <person name="Stajich J.E."/>
            <person name="Selbmann L."/>
        </authorList>
    </citation>
    <scope>NUCLEOTIDE SEQUENCE [LARGE SCALE GENOMIC DNA]</scope>
    <source>
        <strain evidence="2 3">CCFEE 5887</strain>
    </source>
</reference>
<dbReference type="AlphaFoldDB" id="A0AAV9Q2V3"/>
<feature type="compositionally biased region" description="Polar residues" evidence="1">
    <location>
        <begin position="134"/>
        <end position="149"/>
    </location>
</feature>
<feature type="region of interest" description="Disordered" evidence="1">
    <location>
        <begin position="177"/>
        <end position="273"/>
    </location>
</feature>
<gene>
    <name evidence="2" type="ORF">LTR25_007567</name>
</gene>
<accession>A0AAV9Q2V3</accession>
<evidence type="ECO:0000313" key="3">
    <source>
        <dbReference type="Proteomes" id="UP001345827"/>
    </source>
</evidence>
<keyword evidence="3" id="KW-1185">Reference proteome</keyword>
<dbReference type="Proteomes" id="UP001345827">
    <property type="component" value="Unassembled WGS sequence"/>
</dbReference>
<protein>
    <submittedName>
        <fullName evidence="2">Uncharacterized protein</fullName>
    </submittedName>
</protein>
<proteinExistence type="predicted"/>
<feature type="compositionally biased region" description="Low complexity" evidence="1">
    <location>
        <begin position="177"/>
        <end position="186"/>
    </location>
</feature>
<feature type="compositionally biased region" description="Polar residues" evidence="1">
    <location>
        <begin position="204"/>
        <end position="273"/>
    </location>
</feature>
<sequence length="368" mass="39874">MRVEQRSRSAVVTDPAVPSVRLPACNVLGPSNENGKATLVALLHSRAYATRPVLNELCHPPYAHPSEAGLTSACRGPAKGYIEGLEHRLHEAESLLLALLPVITTEQLDCATDSLGFTPSPANTHGVKARDSQSPRPQNVRRTPPNLNKKTGIEYWDSFPLDTVENIRKWQEDCTLQSTAQSQSLSRNSISGDDPIPRDVMKNAFNSAQNSRPSSVDTSTQQHARSQSGAFRSMSTDSYGSGTSTPVHISQHSHSQPAIPTGTHFPQQATSQLQQDWRSMSLFSSLDSPDGMSSNPTRSNVTGVGIDNEALLLQSFADTTWAQSQSLNHGLGHLSSGSGPGNSMSMESGPMEIDTGFLTNDMQRRLFW</sequence>
<feature type="region of interest" description="Disordered" evidence="1">
    <location>
        <begin position="114"/>
        <end position="152"/>
    </location>
</feature>
<feature type="region of interest" description="Disordered" evidence="1">
    <location>
        <begin position="332"/>
        <end position="356"/>
    </location>
</feature>
<evidence type="ECO:0000313" key="2">
    <source>
        <dbReference type="EMBL" id="KAK5532863.1"/>
    </source>
</evidence>
<dbReference type="EMBL" id="JAXLQG010000014">
    <property type="protein sequence ID" value="KAK5532863.1"/>
    <property type="molecule type" value="Genomic_DNA"/>
</dbReference>
<name>A0AAV9Q2V3_9PEZI</name>
<evidence type="ECO:0000256" key="1">
    <source>
        <dbReference type="SAM" id="MobiDB-lite"/>
    </source>
</evidence>
<comment type="caution">
    <text evidence="2">The sequence shown here is derived from an EMBL/GenBank/DDBJ whole genome shotgun (WGS) entry which is preliminary data.</text>
</comment>
<feature type="compositionally biased region" description="Low complexity" evidence="1">
    <location>
        <begin position="332"/>
        <end position="352"/>
    </location>
</feature>
<organism evidence="2 3">
    <name type="scientific">Vermiconidia calcicola</name>
    <dbReference type="NCBI Taxonomy" id="1690605"/>
    <lineage>
        <taxon>Eukaryota</taxon>
        <taxon>Fungi</taxon>
        <taxon>Dikarya</taxon>
        <taxon>Ascomycota</taxon>
        <taxon>Pezizomycotina</taxon>
        <taxon>Dothideomycetes</taxon>
        <taxon>Dothideomycetidae</taxon>
        <taxon>Mycosphaerellales</taxon>
        <taxon>Extremaceae</taxon>
        <taxon>Vermiconidia</taxon>
    </lineage>
</organism>